<keyword evidence="5 7" id="KW-0443">Lipid metabolism</keyword>
<dbReference type="Pfam" id="PF00550">
    <property type="entry name" value="PP-binding"/>
    <property type="match status" value="1"/>
</dbReference>
<dbReference type="GO" id="GO:0000035">
    <property type="term" value="F:acyl binding"/>
    <property type="evidence" value="ECO:0007669"/>
    <property type="project" value="TreeGrafter"/>
</dbReference>
<dbReference type="GO" id="GO:0005829">
    <property type="term" value="C:cytosol"/>
    <property type="evidence" value="ECO:0007669"/>
    <property type="project" value="TreeGrafter"/>
</dbReference>
<organism evidence="11 12">
    <name type="scientific">Floricoccus tropicus</name>
    <dbReference type="NCBI Taxonomy" id="1859473"/>
    <lineage>
        <taxon>Bacteria</taxon>
        <taxon>Bacillati</taxon>
        <taxon>Bacillota</taxon>
        <taxon>Bacilli</taxon>
        <taxon>Lactobacillales</taxon>
        <taxon>Streptococcaceae</taxon>
        <taxon>Floricoccus</taxon>
    </lineage>
</organism>
<reference evidence="12" key="1">
    <citation type="submission" date="2016-09" db="EMBL/GenBank/DDBJ databases">
        <title>Draft genome sequence of a novel species of the family Streptococcaceae isolated from flowers.</title>
        <authorList>
            <person name="Chuah L.-O."/>
            <person name="Yap K.-P."/>
            <person name="Thong K.L."/>
            <person name="Liong M.T."/>
            <person name="Ahmad R."/>
            <person name="Rusul G."/>
        </authorList>
    </citation>
    <scope>NUCLEOTIDE SEQUENCE [LARGE SCALE GENOMIC DNA]</scope>
    <source>
        <strain evidence="12">DF1</strain>
    </source>
</reference>
<dbReference type="HAMAP" id="MF_01217">
    <property type="entry name" value="Acyl_carrier"/>
    <property type="match status" value="1"/>
</dbReference>
<dbReference type="AlphaFoldDB" id="A0A1E8GJS0"/>
<dbReference type="GO" id="GO:0000036">
    <property type="term" value="F:acyl carrier activity"/>
    <property type="evidence" value="ECO:0007669"/>
    <property type="project" value="UniProtKB-UniRule"/>
</dbReference>
<evidence type="ECO:0000256" key="9">
    <source>
        <dbReference type="RuleBase" id="RU003545"/>
    </source>
</evidence>
<evidence type="ECO:0000256" key="6">
    <source>
        <dbReference type="ARBA" id="ARBA00023160"/>
    </source>
</evidence>
<keyword evidence="4 7" id="KW-0276">Fatty acid metabolism</keyword>
<evidence type="ECO:0000256" key="4">
    <source>
        <dbReference type="ARBA" id="ARBA00022832"/>
    </source>
</evidence>
<evidence type="ECO:0000256" key="2">
    <source>
        <dbReference type="ARBA" id="ARBA00022516"/>
    </source>
</evidence>
<evidence type="ECO:0000256" key="3">
    <source>
        <dbReference type="ARBA" id="ARBA00022553"/>
    </source>
</evidence>
<keyword evidence="6 7" id="KW-0275">Fatty acid biosynthesis</keyword>
<dbReference type="GO" id="GO:0009245">
    <property type="term" value="P:lipid A biosynthetic process"/>
    <property type="evidence" value="ECO:0007669"/>
    <property type="project" value="TreeGrafter"/>
</dbReference>
<evidence type="ECO:0000259" key="10">
    <source>
        <dbReference type="PROSITE" id="PS50075"/>
    </source>
</evidence>
<dbReference type="STRING" id="1859473.BG261_06190"/>
<comment type="PTM">
    <text evidence="7">4'-phosphopantetheine is transferred from CoA to a specific serine of apo-ACP by AcpS. This modification is essential for activity because fatty acids are bound in thioester linkage to the sulfhydryl of the prosthetic group.</text>
</comment>
<dbReference type="OrthoDB" id="9804551at2"/>
<keyword evidence="3 7" id="KW-0597">Phosphoprotein</keyword>
<dbReference type="NCBIfam" id="NF002150">
    <property type="entry name" value="PRK00982.1-4"/>
    <property type="match status" value="1"/>
</dbReference>
<evidence type="ECO:0000256" key="7">
    <source>
        <dbReference type="HAMAP-Rule" id="MF_01217"/>
    </source>
</evidence>
<dbReference type="UniPathway" id="UPA00094"/>
<keyword evidence="7" id="KW-0963">Cytoplasm</keyword>
<dbReference type="RefSeq" id="WP_070792887.1">
    <property type="nucleotide sequence ID" value="NZ_MKIR01000024.1"/>
</dbReference>
<comment type="function">
    <text evidence="7 9">Carrier of the growing fatty acid chain in fatty acid biosynthesis.</text>
</comment>
<dbReference type="InterPro" id="IPR009081">
    <property type="entry name" value="PP-bd_ACP"/>
</dbReference>
<dbReference type="PANTHER" id="PTHR20863">
    <property type="entry name" value="ACYL CARRIER PROTEIN"/>
    <property type="match status" value="1"/>
</dbReference>
<dbReference type="NCBIfam" id="NF002148">
    <property type="entry name" value="PRK00982.1-2"/>
    <property type="match status" value="1"/>
</dbReference>
<sequence length="80" mass="9089">MTKEEIFNQIKDTLAESLEIEPDQITLETDIVDDLHADSISIMEFTLALEDEFDIEISDEDADRIITIGNVVDYIAEKKA</sequence>
<gene>
    <name evidence="7" type="primary">acpP</name>
    <name evidence="11" type="ORF">BG261_06190</name>
</gene>
<comment type="pathway">
    <text evidence="7 9">Lipid metabolism; fatty acid biosynthesis.</text>
</comment>
<dbReference type="Gene3D" id="1.10.1200.10">
    <property type="entry name" value="ACP-like"/>
    <property type="match status" value="1"/>
</dbReference>
<dbReference type="PROSITE" id="PS50075">
    <property type="entry name" value="CARRIER"/>
    <property type="match status" value="1"/>
</dbReference>
<dbReference type="InterPro" id="IPR003231">
    <property type="entry name" value="ACP"/>
</dbReference>
<keyword evidence="2 7" id="KW-0444">Lipid biosynthesis</keyword>
<dbReference type="SUPFAM" id="SSF47336">
    <property type="entry name" value="ACP-like"/>
    <property type="match status" value="1"/>
</dbReference>
<evidence type="ECO:0000313" key="11">
    <source>
        <dbReference type="EMBL" id="OFI48489.1"/>
    </source>
</evidence>
<comment type="similarity">
    <text evidence="7">Belongs to the acyl carrier protein (ACP) family.</text>
</comment>
<comment type="PTM">
    <text evidence="9">4'-phosphopantetheine is transferred from CoA to a specific serine of apo-ACP by acpS.</text>
</comment>
<dbReference type="Proteomes" id="UP000178622">
    <property type="component" value="Unassembled WGS sequence"/>
</dbReference>
<feature type="domain" description="Carrier" evidence="10">
    <location>
        <begin position="4"/>
        <end position="79"/>
    </location>
</feature>
<protein>
    <recommendedName>
        <fullName evidence="7 8">Acyl carrier protein</fullName>
        <shortName evidence="7">ACP</shortName>
    </recommendedName>
</protein>
<dbReference type="PANTHER" id="PTHR20863:SF76">
    <property type="entry name" value="CARRIER DOMAIN-CONTAINING PROTEIN"/>
    <property type="match status" value="1"/>
</dbReference>
<dbReference type="EMBL" id="MKIR01000024">
    <property type="protein sequence ID" value="OFI48489.1"/>
    <property type="molecule type" value="Genomic_DNA"/>
</dbReference>
<dbReference type="InterPro" id="IPR036736">
    <property type="entry name" value="ACP-like_sf"/>
</dbReference>
<name>A0A1E8GJS0_9LACT</name>
<evidence type="ECO:0000256" key="1">
    <source>
        <dbReference type="ARBA" id="ARBA00022450"/>
    </source>
</evidence>
<keyword evidence="12" id="KW-1185">Reference proteome</keyword>
<evidence type="ECO:0000256" key="5">
    <source>
        <dbReference type="ARBA" id="ARBA00023098"/>
    </source>
</evidence>
<proteinExistence type="inferred from homology"/>
<feature type="modified residue" description="O-(pantetheine 4'-phosphoryl)serine" evidence="7">
    <location>
        <position position="39"/>
    </location>
</feature>
<dbReference type="GO" id="GO:0016020">
    <property type="term" value="C:membrane"/>
    <property type="evidence" value="ECO:0007669"/>
    <property type="project" value="GOC"/>
</dbReference>
<dbReference type="NCBIfam" id="TIGR00517">
    <property type="entry name" value="acyl_carrier"/>
    <property type="match status" value="1"/>
</dbReference>
<comment type="subcellular location">
    <subcellularLocation>
        <location evidence="7">Cytoplasm</location>
    </subcellularLocation>
</comment>
<comment type="caution">
    <text evidence="11">The sequence shown here is derived from an EMBL/GenBank/DDBJ whole genome shotgun (WGS) entry which is preliminary data.</text>
</comment>
<keyword evidence="1 7" id="KW-0596">Phosphopantetheine</keyword>
<evidence type="ECO:0000256" key="8">
    <source>
        <dbReference type="NCBIfam" id="TIGR00517"/>
    </source>
</evidence>
<accession>A0A1E8GJS0</accession>
<evidence type="ECO:0000313" key="12">
    <source>
        <dbReference type="Proteomes" id="UP000178622"/>
    </source>
</evidence>